<protein>
    <recommendedName>
        <fullName evidence="4">Yeast cell wall synthesis Kre9/Knh1-like N-terminal domain-containing protein</fullName>
    </recommendedName>
</protein>
<feature type="signal peptide" evidence="3">
    <location>
        <begin position="1"/>
        <end position="22"/>
    </location>
</feature>
<evidence type="ECO:0000256" key="1">
    <source>
        <dbReference type="ARBA" id="ARBA00022729"/>
    </source>
</evidence>
<evidence type="ECO:0000256" key="2">
    <source>
        <dbReference type="SAM" id="MobiDB-lite"/>
    </source>
</evidence>
<feature type="domain" description="Yeast cell wall synthesis Kre9/Knh1-like N-terminal" evidence="4">
    <location>
        <begin position="49"/>
        <end position="134"/>
    </location>
</feature>
<feature type="compositionally biased region" description="Low complexity" evidence="2">
    <location>
        <begin position="23"/>
        <end position="36"/>
    </location>
</feature>
<gene>
    <name evidence="5" type="ORF">AOB60_23940</name>
</gene>
<organism evidence="5 6">
    <name type="scientific">Streptomyces noursei</name>
    <name type="common">Streptomyces albulus</name>
    <dbReference type="NCBI Taxonomy" id="1971"/>
    <lineage>
        <taxon>Bacteria</taxon>
        <taxon>Bacillati</taxon>
        <taxon>Actinomycetota</taxon>
        <taxon>Actinomycetes</taxon>
        <taxon>Kitasatosporales</taxon>
        <taxon>Streptomycetaceae</taxon>
        <taxon>Streptomyces</taxon>
    </lineage>
</organism>
<name>A0A2N8P8Q5_STRNR</name>
<dbReference type="InterPro" id="IPR018466">
    <property type="entry name" value="Kre9/Knh1-like_N"/>
</dbReference>
<comment type="caution">
    <text evidence="5">The sequence shown here is derived from an EMBL/GenBank/DDBJ whole genome shotgun (WGS) entry which is preliminary data.</text>
</comment>
<keyword evidence="6" id="KW-1185">Reference proteome</keyword>
<evidence type="ECO:0000259" key="4">
    <source>
        <dbReference type="Pfam" id="PF10342"/>
    </source>
</evidence>
<evidence type="ECO:0000256" key="3">
    <source>
        <dbReference type="SAM" id="SignalP"/>
    </source>
</evidence>
<accession>A0A2N8P8Q5</accession>
<dbReference type="AlphaFoldDB" id="A0A2N8P8Q5"/>
<dbReference type="Proteomes" id="UP000236047">
    <property type="component" value="Unassembled WGS sequence"/>
</dbReference>
<keyword evidence="1 3" id="KW-0732">Signal</keyword>
<evidence type="ECO:0000313" key="5">
    <source>
        <dbReference type="EMBL" id="PNE37372.1"/>
    </source>
</evidence>
<dbReference type="Pfam" id="PF10342">
    <property type="entry name" value="Kre9_KNH"/>
    <property type="match status" value="1"/>
</dbReference>
<sequence>MGALRHVVVSAALAASMSVSTGADPAAADVHPAPGASTSVGSDVVSLTSPLKGDIYRAGSQMTIAWTDPKVQTISQIVLATGSDDGLQPVMTVAEDVDAQSGSYEWTVPDDLTEGLYRLEVGTPPNVAYSGQFWVERPDLLRLNW</sequence>
<reference evidence="6" key="1">
    <citation type="submission" date="2015-09" db="EMBL/GenBank/DDBJ databases">
        <authorList>
            <person name="Graham D.E."/>
            <person name="Mahan K.M."/>
            <person name="Klingeman D.M."/>
            <person name="Fida T."/>
            <person name="Giannone R.J."/>
            <person name="Hettich R.L."/>
            <person name="Parry R.J."/>
            <person name="Spain J.C."/>
        </authorList>
    </citation>
    <scope>NUCLEOTIDE SEQUENCE [LARGE SCALE GENOMIC DNA]</scope>
    <source>
        <strain evidence="6">JCM 4701</strain>
    </source>
</reference>
<dbReference type="EMBL" id="LJSN01000003">
    <property type="protein sequence ID" value="PNE37372.1"/>
    <property type="molecule type" value="Genomic_DNA"/>
</dbReference>
<feature type="region of interest" description="Disordered" evidence="2">
    <location>
        <begin position="23"/>
        <end position="42"/>
    </location>
</feature>
<proteinExistence type="predicted"/>
<evidence type="ECO:0000313" key="6">
    <source>
        <dbReference type="Proteomes" id="UP000236047"/>
    </source>
</evidence>
<feature type="chain" id="PRO_5039727831" description="Yeast cell wall synthesis Kre9/Knh1-like N-terminal domain-containing protein" evidence="3">
    <location>
        <begin position="23"/>
        <end position="145"/>
    </location>
</feature>